<dbReference type="OrthoDB" id="184880at2759"/>
<dbReference type="Gene3D" id="3.40.50.150">
    <property type="entry name" value="Vaccinia Virus protein VP39"/>
    <property type="match status" value="1"/>
</dbReference>
<dbReference type="InterPro" id="IPR029063">
    <property type="entry name" value="SAM-dependent_MTases_sf"/>
</dbReference>
<accession>A0A6J3MCZ2</accession>
<reference evidence="2" key="3">
    <citation type="submission" date="2025-08" db="UniProtKB">
        <authorList>
            <consortium name="RefSeq"/>
        </authorList>
    </citation>
    <scope>IDENTIFICATION</scope>
    <source>
        <strain evidence="2">CBS 342.82</strain>
    </source>
</reference>
<dbReference type="AlphaFoldDB" id="A0A6J3MCZ2"/>
<evidence type="ECO:0000313" key="2">
    <source>
        <dbReference type="RefSeq" id="XP_033462931.1"/>
    </source>
</evidence>
<dbReference type="SUPFAM" id="SSF53335">
    <property type="entry name" value="S-adenosyl-L-methionine-dependent methyltransferases"/>
    <property type="match status" value="1"/>
</dbReference>
<dbReference type="GeneID" id="54365087"/>
<dbReference type="Proteomes" id="UP000504637">
    <property type="component" value="Unplaced"/>
</dbReference>
<name>A0A6J3MCZ2_9PEZI</name>
<dbReference type="GO" id="GO:0008168">
    <property type="term" value="F:methyltransferase activity"/>
    <property type="evidence" value="ECO:0007669"/>
    <property type="project" value="UniProtKB-KW"/>
</dbReference>
<keyword evidence="2" id="KW-0489">Methyltransferase</keyword>
<keyword evidence="1" id="KW-1185">Reference proteome</keyword>
<dbReference type="RefSeq" id="XP_033462931.1">
    <property type="nucleotide sequence ID" value="XM_033607287.1"/>
</dbReference>
<evidence type="ECO:0000313" key="1">
    <source>
        <dbReference type="Proteomes" id="UP000504637"/>
    </source>
</evidence>
<keyword evidence="2" id="KW-0808">Transferase</keyword>
<dbReference type="GO" id="GO:0032259">
    <property type="term" value="P:methylation"/>
    <property type="evidence" value="ECO:0007669"/>
    <property type="project" value="UniProtKB-KW"/>
</dbReference>
<proteinExistence type="predicted"/>
<organism evidence="2">
    <name type="scientific">Dissoconium aciculare CBS 342.82</name>
    <dbReference type="NCBI Taxonomy" id="1314786"/>
    <lineage>
        <taxon>Eukaryota</taxon>
        <taxon>Fungi</taxon>
        <taxon>Dikarya</taxon>
        <taxon>Ascomycota</taxon>
        <taxon>Pezizomycotina</taxon>
        <taxon>Dothideomycetes</taxon>
        <taxon>Dothideomycetidae</taxon>
        <taxon>Mycosphaerellales</taxon>
        <taxon>Dissoconiaceae</taxon>
        <taxon>Dissoconium</taxon>
    </lineage>
</organism>
<gene>
    <name evidence="2" type="ORF">K489DRAFT_406705</name>
</gene>
<protein>
    <submittedName>
        <fullName evidence="2">Methyltransferase</fullName>
    </submittedName>
</protein>
<reference evidence="2" key="1">
    <citation type="submission" date="2020-01" db="EMBL/GenBank/DDBJ databases">
        <authorList>
            <consortium name="DOE Joint Genome Institute"/>
            <person name="Haridas S."/>
            <person name="Albert R."/>
            <person name="Binder M."/>
            <person name="Bloem J."/>
            <person name="Labutti K."/>
            <person name="Salamov A."/>
            <person name="Andreopoulos B."/>
            <person name="Baker S.E."/>
            <person name="Barry K."/>
            <person name="Bills G."/>
            <person name="Bluhm B.H."/>
            <person name="Cannon C."/>
            <person name="Castanera R."/>
            <person name="Culley D.E."/>
            <person name="Daum C."/>
            <person name="Ezra D."/>
            <person name="Gonzalez J.B."/>
            <person name="Henrissat B."/>
            <person name="Kuo A."/>
            <person name="Liang C."/>
            <person name="Lipzen A."/>
            <person name="Lutzoni F."/>
            <person name="Magnuson J."/>
            <person name="Mondo S."/>
            <person name="Nolan M."/>
            <person name="Ohm R."/>
            <person name="Pangilinan J."/>
            <person name="Park H.-J."/>
            <person name="Ramirez L."/>
            <person name="Alfaro M."/>
            <person name="Sun H."/>
            <person name="Tritt A."/>
            <person name="Yoshinaga Y."/>
            <person name="Zwiers L.-H."/>
            <person name="Turgeon B.G."/>
            <person name="Goodwin S.B."/>
            <person name="Spatafora J.W."/>
            <person name="Crous P.W."/>
            <person name="Grigoriev I.V."/>
        </authorList>
    </citation>
    <scope>NUCLEOTIDE SEQUENCE</scope>
    <source>
        <strain evidence="2">CBS 342.82</strain>
    </source>
</reference>
<reference evidence="2" key="2">
    <citation type="submission" date="2020-04" db="EMBL/GenBank/DDBJ databases">
        <authorList>
            <consortium name="NCBI Genome Project"/>
        </authorList>
    </citation>
    <scope>NUCLEOTIDE SEQUENCE</scope>
    <source>
        <strain evidence="2">CBS 342.82</strain>
    </source>
</reference>
<sequence>MNDPVVPKSAFKEDVRGKFAGTENAYLLPHHVEEVNRLQRQHAFIATHTGGKLTHAKLPKGASILDVGCSDGTWLADLAGLRGDGPVREDLKLCGVDIGDALFRKDDRLDLKKHDIRYPFPESWGWKNKFDLVHQRLLVWGIKANEWDVAVKNLVDTVKPGGTIQLVEAEWVKLDGYTDEQVQQKKLALVQEWSAGAAGMDVHIWKRLPSLLESLNLKDIHVESFPLGYGATTARPEDRDWTGELLPESFRQFAGIMPADGIPGVAKTPEEYLAWLDDLIVEFKAIGYTPIVKWVTGKKSA</sequence>